<reference evidence="3 4" key="1">
    <citation type="submission" date="2023-09" db="EMBL/GenBank/DDBJ databases">
        <title>Complete genome of Streptomyces roseicoloratus T14.</title>
        <authorList>
            <person name="Bashizi T."/>
            <person name="Kim M.-J."/>
            <person name="Lee G."/>
            <person name="Tagele S.B."/>
            <person name="Shin J.-H."/>
        </authorList>
    </citation>
    <scope>NUCLEOTIDE SEQUENCE [LARGE SCALE GENOMIC DNA]</scope>
    <source>
        <strain evidence="3 4">T14</strain>
    </source>
</reference>
<organism evidence="3 4">
    <name type="scientific">Streptomyces roseicoloratus</name>
    <dbReference type="NCBI Taxonomy" id="2508722"/>
    <lineage>
        <taxon>Bacteria</taxon>
        <taxon>Bacillati</taxon>
        <taxon>Actinomycetota</taxon>
        <taxon>Actinomycetes</taxon>
        <taxon>Kitasatosporales</taxon>
        <taxon>Streptomycetaceae</taxon>
        <taxon>Streptomyces</taxon>
    </lineage>
</organism>
<proteinExistence type="predicted"/>
<protein>
    <submittedName>
        <fullName evidence="3">DUF6493 family protein</fullName>
    </submittedName>
</protein>
<keyword evidence="4" id="KW-1185">Reference proteome</keyword>
<name>A0ABY9S132_9ACTN</name>
<dbReference type="RefSeq" id="WP_309549741.1">
    <property type="nucleotide sequence ID" value="NZ_CP133762.1"/>
</dbReference>
<evidence type="ECO:0000313" key="3">
    <source>
        <dbReference type="EMBL" id="WMX48131.1"/>
    </source>
</evidence>
<dbReference type="Proteomes" id="UP001250858">
    <property type="component" value="Chromosome"/>
</dbReference>
<feature type="region of interest" description="Disordered" evidence="1">
    <location>
        <begin position="893"/>
        <end position="937"/>
    </location>
</feature>
<evidence type="ECO:0000259" key="2">
    <source>
        <dbReference type="Pfam" id="PF25148"/>
    </source>
</evidence>
<accession>A0ABY9S132</accession>
<feature type="compositionally biased region" description="Low complexity" evidence="1">
    <location>
        <begin position="906"/>
        <end position="937"/>
    </location>
</feature>
<feature type="domain" description="DUF7824" evidence="2">
    <location>
        <begin position="536"/>
        <end position="610"/>
    </location>
</feature>
<dbReference type="Pfam" id="PF25148">
    <property type="entry name" value="DUF7824"/>
    <property type="match status" value="1"/>
</dbReference>
<dbReference type="InterPro" id="IPR056726">
    <property type="entry name" value="DUF7824"/>
</dbReference>
<sequence length="937" mass="99849">MTGTTAEATMNATTTETTAVDELLRAVRAGTHGRVPELVADLDGAARKTALARLTELRKEVRGWGWDRWDEQRKVRHALRVAGAGCHTGPAAAATWIAARDLSDWGDTTLDGLLRVLADREPSWLANVAQRLAERPSVAEDEYRLVHALVVRSGCPVPTTEAYLRGWTRSLTNRRLVDLLRDDPQTPVLLPHVLALTDMPDRLTWTVGPEQPTHWPTALKTLADEGMLDRAVLVDGCVSRLLRGGRPRDLRFPLTLLRLLGTTDEERRSRIPDWLGMAADAPSPVAGYAQEVLAELALDGGLAVPELAEMSGAVLFRSEKKLVRAQLTLLGKVLRRERGAAAELLPVVADAFGHEDTTVQERALALVARHLKDVQDERVRQEVAGAAELLSPVHRAAAAELFGSAALADDAPYVEVLPPVPERRPVAPAAESLAELMEDLVALVRRPYDSMEEFERALDGVVRHARRDREALTALVRETFADTYGFVHGDHVSSGSQGLLTVLAALAGKVGVSRLDAARRRPGGTPSCAHEALTRSIDARVWEVAWLLATAAPVPFLLATPTDHTGSVDPSVLVERLRAYRAAGVDPLPLDMAQALLRVRKADPRAAAAASEAEALGTGAGGRLARWLTADESLAPGLRFLERGRDRSSGRWWLADRLVVAVRERRAIRDEFPPAFQWLGGSPTEIPRRCGGYHWSGLRPLWPGILPDDRETLAAWLLPTLAGGAEWEERDAAWGLTALAEADGPVGPAVHLALAVGLGCRHVEDRLTAVDALLVLASRGELDPSLLAARLAGLVADGTVKPNRLADAARTAAATGAYGTVREVLLGLLPSVLAAPKPVRGAGELLAVAAECVERSGGCGQEVAGLAEVAARRGATQLVTQARRLAAALGRWTGGTPSGAAPEELSAATSTPASGATSTPASDAPSTPAAEAATEAE</sequence>
<evidence type="ECO:0000313" key="4">
    <source>
        <dbReference type="Proteomes" id="UP001250858"/>
    </source>
</evidence>
<dbReference type="EMBL" id="CP133762">
    <property type="protein sequence ID" value="WMX48131.1"/>
    <property type="molecule type" value="Genomic_DNA"/>
</dbReference>
<evidence type="ECO:0000256" key="1">
    <source>
        <dbReference type="SAM" id="MobiDB-lite"/>
    </source>
</evidence>
<gene>
    <name evidence="3" type="ORF">RGF97_29620</name>
</gene>